<dbReference type="Proteomes" id="UP000249057">
    <property type="component" value="Unassembled WGS sequence"/>
</dbReference>
<protein>
    <submittedName>
        <fullName evidence="1">Uncharacterized protein</fullName>
    </submittedName>
</protein>
<name>A0ACD1G358_9EURO</name>
<dbReference type="EMBL" id="KZ825360">
    <property type="protein sequence ID" value="RAH43709.1"/>
    <property type="molecule type" value="Genomic_DNA"/>
</dbReference>
<evidence type="ECO:0000313" key="1">
    <source>
        <dbReference type="EMBL" id="RAH43709.1"/>
    </source>
</evidence>
<accession>A0ACD1G358</accession>
<evidence type="ECO:0000313" key="2">
    <source>
        <dbReference type="Proteomes" id="UP000249057"/>
    </source>
</evidence>
<keyword evidence="2" id="KW-1185">Reference proteome</keyword>
<reference evidence="1" key="1">
    <citation type="submission" date="2018-02" db="EMBL/GenBank/DDBJ databases">
        <title>The genomes of Aspergillus section Nigri reveals drivers in fungal speciation.</title>
        <authorList>
            <consortium name="DOE Joint Genome Institute"/>
            <person name="Vesth T.C."/>
            <person name="Nybo J."/>
            <person name="Theobald S."/>
            <person name="Brandl J."/>
            <person name="Frisvad J.C."/>
            <person name="Nielsen K.F."/>
            <person name="Lyhne E.K."/>
            <person name="Kogle M.E."/>
            <person name="Kuo A."/>
            <person name="Riley R."/>
            <person name="Clum A."/>
            <person name="Nolan M."/>
            <person name="Lipzen A."/>
            <person name="Salamov A."/>
            <person name="Henrissat B."/>
            <person name="Wiebenga A."/>
            <person name="De vries R.P."/>
            <person name="Grigoriev I.V."/>
            <person name="Mortensen U.H."/>
            <person name="Andersen M.R."/>
            <person name="Baker S.E."/>
        </authorList>
    </citation>
    <scope>NUCLEOTIDE SEQUENCE</scope>
    <source>
        <strain evidence="1">CBS 621.78</strain>
    </source>
</reference>
<gene>
    <name evidence="1" type="ORF">BO95DRAFT_202166</name>
</gene>
<sequence length="155" mass="17735">MNRFNERSERTLLQSRPPNWTLFIVSLRNIPYLKSIRLTYCLIFYQSSPSSTAIPANATSPDVPRAPNDRKPPTQNKTAALESFSCMSLIVVTTACMRSVRRASCQGYNISLRTHWFNWRSSCNQQKILSGPSVSRVRTILNSVIRLYIYLGRCL</sequence>
<organism evidence="1 2">
    <name type="scientific">Aspergillus brunneoviolaceus CBS 621.78</name>
    <dbReference type="NCBI Taxonomy" id="1450534"/>
    <lineage>
        <taxon>Eukaryota</taxon>
        <taxon>Fungi</taxon>
        <taxon>Dikarya</taxon>
        <taxon>Ascomycota</taxon>
        <taxon>Pezizomycotina</taxon>
        <taxon>Eurotiomycetes</taxon>
        <taxon>Eurotiomycetidae</taxon>
        <taxon>Eurotiales</taxon>
        <taxon>Aspergillaceae</taxon>
        <taxon>Aspergillus</taxon>
        <taxon>Aspergillus subgen. Circumdati</taxon>
    </lineage>
</organism>
<proteinExistence type="predicted"/>